<accession>A0ACC0D7A1</accession>
<name>A0ACC0D7A1_9PEZI</name>
<comment type="caution">
    <text evidence="1">The sequence shown here is derived from an EMBL/GenBank/DDBJ whole genome shotgun (WGS) entry which is preliminary data.</text>
</comment>
<dbReference type="Proteomes" id="UP001497680">
    <property type="component" value="Unassembled WGS sequence"/>
</dbReference>
<proteinExistence type="predicted"/>
<sequence>MATHSPNREILVILEGLVCLDAYTCTYALTHFDKHPILPRRQPVLGGSLTEQYYGVVTDADLSSSVCSGPVNKSQDR</sequence>
<keyword evidence="2" id="KW-1185">Reference proteome</keyword>
<protein>
    <submittedName>
        <fullName evidence="1">Uncharacterized protein</fullName>
    </submittedName>
</protein>
<evidence type="ECO:0000313" key="1">
    <source>
        <dbReference type="EMBL" id="KAI6088567.1"/>
    </source>
</evidence>
<feature type="non-terminal residue" evidence="1">
    <location>
        <position position="77"/>
    </location>
</feature>
<reference evidence="1 2" key="1">
    <citation type="journal article" date="2022" name="New Phytol.">
        <title>Ecological generalism drives hyperdiversity of secondary metabolite gene clusters in xylarialean endophytes.</title>
        <authorList>
            <person name="Franco M.E.E."/>
            <person name="Wisecaver J.H."/>
            <person name="Arnold A.E."/>
            <person name="Ju Y.M."/>
            <person name="Slot J.C."/>
            <person name="Ahrendt S."/>
            <person name="Moore L.P."/>
            <person name="Eastman K.E."/>
            <person name="Scott K."/>
            <person name="Konkel Z."/>
            <person name="Mondo S.J."/>
            <person name="Kuo A."/>
            <person name="Hayes R.D."/>
            <person name="Haridas S."/>
            <person name="Andreopoulos B."/>
            <person name="Riley R."/>
            <person name="LaButti K."/>
            <person name="Pangilinan J."/>
            <person name="Lipzen A."/>
            <person name="Amirebrahimi M."/>
            <person name="Yan J."/>
            <person name="Adam C."/>
            <person name="Keymanesh K."/>
            <person name="Ng V."/>
            <person name="Louie K."/>
            <person name="Northen T."/>
            <person name="Drula E."/>
            <person name="Henrissat B."/>
            <person name="Hsieh H.M."/>
            <person name="Youens-Clark K."/>
            <person name="Lutzoni F."/>
            <person name="Miadlikowska J."/>
            <person name="Eastwood D.C."/>
            <person name="Hamelin R.C."/>
            <person name="Grigoriev I.V."/>
            <person name="U'Ren J.M."/>
        </authorList>
    </citation>
    <scope>NUCLEOTIDE SEQUENCE [LARGE SCALE GENOMIC DNA]</scope>
    <source>
        <strain evidence="1 2">ER1909</strain>
    </source>
</reference>
<organism evidence="1 2">
    <name type="scientific">Hypoxylon rubiginosum</name>
    <dbReference type="NCBI Taxonomy" id="110542"/>
    <lineage>
        <taxon>Eukaryota</taxon>
        <taxon>Fungi</taxon>
        <taxon>Dikarya</taxon>
        <taxon>Ascomycota</taxon>
        <taxon>Pezizomycotina</taxon>
        <taxon>Sordariomycetes</taxon>
        <taxon>Xylariomycetidae</taxon>
        <taxon>Xylariales</taxon>
        <taxon>Hypoxylaceae</taxon>
        <taxon>Hypoxylon</taxon>
    </lineage>
</organism>
<gene>
    <name evidence="1" type="ORF">F4821DRAFT_233266</name>
</gene>
<dbReference type="EMBL" id="MU394300">
    <property type="protein sequence ID" value="KAI6088567.1"/>
    <property type="molecule type" value="Genomic_DNA"/>
</dbReference>
<evidence type="ECO:0000313" key="2">
    <source>
        <dbReference type="Proteomes" id="UP001497680"/>
    </source>
</evidence>